<name>A0A6A5YWE4_9PLEO</name>
<keyword evidence="2" id="KW-1185">Reference proteome</keyword>
<reference evidence="1" key="1">
    <citation type="journal article" date="2020" name="Stud. Mycol.">
        <title>101 Dothideomycetes genomes: a test case for predicting lifestyles and emergence of pathogens.</title>
        <authorList>
            <person name="Haridas S."/>
            <person name="Albert R."/>
            <person name="Binder M."/>
            <person name="Bloem J."/>
            <person name="Labutti K."/>
            <person name="Salamov A."/>
            <person name="Andreopoulos B."/>
            <person name="Baker S."/>
            <person name="Barry K."/>
            <person name="Bills G."/>
            <person name="Bluhm B."/>
            <person name="Cannon C."/>
            <person name="Castanera R."/>
            <person name="Culley D."/>
            <person name="Daum C."/>
            <person name="Ezra D."/>
            <person name="Gonzalez J."/>
            <person name="Henrissat B."/>
            <person name="Kuo A."/>
            <person name="Liang C."/>
            <person name="Lipzen A."/>
            <person name="Lutzoni F."/>
            <person name="Magnuson J."/>
            <person name="Mondo S."/>
            <person name="Nolan M."/>
            <person name="Ohm R."/>
            <person name="Pangilinan J."/>
            <person name="Park H.-J."/>
            <person name="Ramirez L."/>
            <person name="Alfaro M."/>
            <person name="Sun H."/>
            <person name="Tritt A."/>
            <person name="Yoshinaga Y."/>
            <person name="Zwiers L.-H."/>
            <person name="Turgeon B."/>
            <person name="Goodwin S."/>
            <person name="Spatafora J."/>
            <person name="Crous P."/>
            <person name="Grigoriev I."/>
        </authorList>
    </citation>
    <scope>NUCLEOTIDE SEQUENCE</scope>
    <source>
        <strain evidence="1">CBS 627.86</strain>
    </source>
</reference>
<evidence type="ECO:0000313" key="2">
    <source>
        <dbReference type="Proteomes" id="UP000799770"/>
    </source>
</evidence>
<gene>
    <name evidence="1" type="ORF">BDV96DRAFT_650012</name>
</gene>
<sequence>MSEYSYYDDTINNVALQSDGLSRYYSGQRCYSDAVKAQSRRAKDIHLIYGFYYDALANFLGNDHSYNQSYDQSPFPHVVVRTITKTRLELATYDSHSDPADFSLVPVGESEKAHLLFVRGYTSPLWLNRICEQTNVHPEFFWRHLRFIDKNEFFDLPSLPSGNRDILRLRITTICHRSVPLTYNEIIKS</sequence>
<organism evidence="1 2">
    <name type="scientific">Lophiotrema nucula</name>
    <dbReference type="NCBI Taxonomy" id="690887"/>
    <lineage>
        <taxon>Eukaryota</taxon>
        <taxon>Fungi</taxon>
        <taxon>Dikarya</taxon>
        <taxon>Ascomycota</taxon>
        <taxon>Pezizomycotina</taxon>
        <taxon>Dothideomycetes</taxon>
        <taxon>Pleosporomycetidae</taxon>
        <taxon>Pleosporales</taxon>
        <taxon>Lophiotremataceae</taxon>
        <taxon>Lophiotrema</taxon>
    </lineage>
</organism>
<proteinExistence type="predicted"/>
<dbReference type="EMBL" id="ML977334">
    <property type="protein sequence ID" value="KAF2111452.1"/>
    <property type="molecule type" value="Genomic_DNA"/>
</dbReference>
<protein>
    <submittedName>
        <fullName evidence="1">Uncharacterized protein</fullName>
    </submittedName>
</protein>
<dbReference type="AlphaFoldDB" id="A0A6A5YWE4"/>
<dbReference type="Proteomes" id="UP000799770">
    <property type="component" value="Unassembled WGS sequence"/>
</dbReference>
<evidence type="ECO:0000313" key="1">
    <source>
        <dbReference type="EMBL" id="KAF2111452.1"/>
    </source>
</evidence>
<accession>A0A6A5YWE4</accession>